<dbReference type="GO" id="GO:0016780">
    <property type="term" value="F:phosphotransferase activity, for other substituted phosphate groups"/>
    <property type="evidence" value="ECO:0007669"/>
    <property type="project" value="InterPro"/>
</dbReference>
<dbReference type="GO" id="GO:0016020">
    <property type="term" value="C:membrane"/>
    <property type="evidence" value="ECO:0007669"/>
    <property type="project" value="InterPro"/>
</dbReference>
<dbReference type="InterPro" id="IPR000462">
    <property type="entry name" value="CDP-OH_P_trans"/>
</dbReference>
<sequence>MIELHRNTAEHLAWAAVQVGALAAVAATTGLGPVGWAAGIVCAIVVGGLLRRAMRRHGRTSLHPADRITLVRAVLTIVITALVVDRAEPTIIVVLGVLALISDFVDGKLARRTGTVSEFGARLDMEVDAFLILVLSAHVSVAFGWWVLTIGAMRYAFGAASWAAPWLRAGLPPSLARKTVAAVQGIVLVAASSGIVPRARELIALALLALLWSFGRDVLWLSRSRNRCSGSSAARPHRRSSPRLRGGSGGRGRRGTRRGSGSAAQRPAR</sequence>
<feature type="transmembrane region" description="Helical" evidence="4">
    <location>
        <begin position="127"/>
        <end position="146"/>
    </location>
</feature>
<dbReference type="Proteomes" id="UP000316184">
    <property type="component" value="Unassembled WGS sequence"/>
</dbReference>
<keyword evidence="1 2" id="KW-0808">Transferase</keyword>
<feature type="transmembrane region" description="Helical" evidence="4">
    <location>
        <begin position="34"/>
        <end position="53"/>
    </location>
</feature>
<keyword evidence="4" id="KW-1133">Transmembrane helix</keyword>
<dbReference type="InterPro" id="IPR048254">
    <property type="entry name" value="CDP_ALCOHOL_P_TRANSF_CS"/>
</dbReference>
<keyword evidence="4" id="KW-0472">Membrane</keyword>
<feature type="compositionally biased region" description="Low complexity" evidence="3">
    <location>
        <begin position="259"/>
        <end position="269"/>
    </location>
</feature>
<comment type="similarity">
    <text evidence="2">Belongs to the CDP-alcohol phosphatidyltransferase class-I family.</text>
</comment>
<evidence type="ECO:0000256" key="4">
    <source>
        <dbReference type="SAM" id="Phobius"/>
    </source>
</evidence>
<feature type="transmembrane region" description="Helical" evidence="4">
    <location>
        <begin position="12"/>
        <end position="28"/>
    </location>
</feature>
<evidence type="ECO:0000313" key="5">
    <source>
        <dbReference type="EMBL" id="TWG07945.1"/>
    </source>
</evidence>
<dbReference type="Pfam" id="PF01066">
    <property type="entry name" value="CDP-OH_P_transf"/>
    <property type="match status" value="1"/>
</dbReference>
<name>A0A561V8J9_9PSEU</name>
<organism evidence="5 6">
    <name type="scientific">Saccharopolyspora dendranthemae</name>
    <dbReference type="NCBI Taxonomy" id="1181886"/>
    <lineage>
        <taxon>Bacteria</taxon>
        <taxon>Bacillati</taxon>
        <taxon>Actinomycetota</taxon>
        <taxon>Actinomycetes</taxon>
        <taxon>Pseudonocardiales</taxon>
        <taxon>Pseudonocardiaceae</taxon>
        <taxon>Saccharopolyspora</taxon>
    </lineage>
</organism>
<dbReference type="AlphaFoldDB" id="A0A561V8J9"/>
<evidence type="ECO:0000256" key="2">
    <source>
        <dbReference type="RuleBase" id="RU003750"/>
    </source>
</evidence>
<dbReference type="GO" id="GO:0008654">
    <property type="term" value="P:phospholipid biosynthetic process"/>
    <property type="evidence" value="ECO:0007669"/>
    <property type="project" value="InterPro"/>
</dbReference>
<evidence type="ECO:0000256" key="3">
    <source>
        <dbReference type="SAM" id="MobiDB-lite"/>
    </source>
</evidence>
<dbReference type="PROSITE" id="PS00379">
    <property type="entry name" value="CDP_ALCOHOL_P_TRANSF"/>
    <property type="match status" value="1"/>
</dbReference>
<feature type="region of interest" description="Disordered" evidence="3">
    <location>
        <begin position="228"/>
        <end position="269"/>
    </location>
</feature>
<evidence type="ECO:0000313" key="6">
    <source>
        <dbReference type="Proteomes" id="UP000316184"/>
    </source>
</evidence>
<reference evidence="5 6" key="1">
    <citation type="submission" date="2019-06" db="EMBL/GenBank/DDBJ databases">
        <title>Sequencing the genomes of 1000 actinobacteria strains.</title>
        <authorList>
            <person name="Klenk H.-P."/>
        </authorList>
    </citation>
    <scope>NUCLEOTIDE SEQUENCE [LARGE SCALE GENOMIC DNA]</scope>
    <source>
        <strain evidence="5 6">DSM 46699</strain>
    </source>
</reference>
<keyword evidence="4" id="KW-0812">Transmembrane</keyword>
<dbReference type="RefSeq" id="WP_222429266.1">
    <property type="nucleotide sequence ID" value="NZ_VIWX01000001.1"/>
</dbReference>
<protein>
    <submittedName>
        <fullName evidence="5">Phosphatidylglycerophosphate synthase</fullName>
    </submittedName>
</protein>
<accession>A0A561V8J9</accession>
<dbReference type="Gene3D" id="1.20.120.1760">
    <property type="match status" value="1"/>
</dbReference>
<proteinExistence type="inferred from homology"/>
<gene>
    <name evidence="5" type="ORF">FHU35_11564</name>
</gene>
<dbReference type="InterPro" id="IPR043130">
    <property type="entry name" value="CDP-OH_PTrfase_TM_dom"/>
</dbReference>
<dbReference type="EMBL" id="VIWX01000001">
    <property type="protein sequence ID" value="TWG07945.1"/>
    <property type="molecule type" value="Genomic_DNA"/>
</dbReference>
<evidence type="ECO:0000256" key="1">
    <source>
        <dbReference type="ARBA" id="ARBA00022679"/>
    </source>
</evidence>
<keyword evidence="6" id="KW-1185">Reference proteome</keyword>
<comment type="caution">
    <text evidence="5">The sequence shown here is derived from an EMBL/GenBank/DDBJ whole genome shotgun (WGS) entry which is preliminary data.</text>
</comment>